<dbReference type="EMBL" id="BAZW01000084">
    <property type="protein sequence ID" value="GAO27675.1"/>
    <property type="molecule type" value="Genomic_DNA"/>
</dbReference>
<evidence type="ECO:0000313" key="2">
    <source>
        <dbReference type="Proteomes" id="UP000032900"/>
    </source>
</evidence>
<evidence type="ECO:0008006" key="3">
    <source>
        <dbReference type="Google" id="ProtNLM"/>
    </source>
</evidence>
<keyword evidence="2" id="KW-1185">Reference proteome</keyword>
<dbReference type="Pfam" id="PF11236">
    <property type="entry name" value="DUF3037"/>
    <property type="match status" value="1"/>
</dbReference>
<dbReference type="InterPro" id="IPR021398">
    <property type="entry name" value="DUF3037"/>
</dbReference>
<dbReference type="Proteomes" id="UP000032900">
    <property type="component" value="Unassembled WGS sequence"/>
</dbReference>
<protein>
    <recommendedName>
        <fullName evidence="3">DUF3037 domain-containing protein</fullName>
    </recommendedName>
</protein>
<organism evidence="1 2">
    <name type="scientific">Geofilum rubicundum JCM 15548</name>
    <dbReference type="NCBI Taxonomy" id="1236989"/>
    <lineage>
        <taxon>Bacteria</taxon>
        <taxon>Pseudomonadati</taxon>
        <taxon>Bacteroidota</taxon>
        <taxon>Bacteroidia</taxon>
        <taxon>Marinilabiliales</taxon>
        <taxon>Marinilabiliaceae</taxon>
        <taxon>Geofilum</taxon>
    </lineage>
</organism>
<comment type="caution">
    <text evidence="1">The sequence shown here is derived from an EMBL/GenBank/DDBJ whole genome shotgun (WGS) entry which is preliminary data.</text>
</comment>
<reference evidence="1 2" key="1">
    <citation type="journal article" date="2015" name="Microbes Environ.">
        <title>Distribution and evolution of nitrogen fixation genes in the phylum bacteroidetes.</title>
        <authorList>
            <person name="Inoue J."/>
            <person name="Oshima K."/>
            <person name="Suda W."/>
            <person name="Sakamoto M."/>
            <person name="Iino T."/>
            <person name="Noda S."/>
            <person name="Hongoh Y."/>
            <person name="Hattori M."/>
            <person name="Ohkuma M."/>
        </authorList>
    </citation>
    <scope>NUCLEOTIDE SEQUENCE [LARGE SCALE GENOMIC DNA]</scope>
    <source>
        <strain evidence="1">JCM 15548</strain>
    </source>
</reference>
<gene>
    <name evidence="1" type="ORF">JCM15548_14517</name>
</gene>
<name>A0A0E9LS37_9BACT</name>
<dbReference type="RefSeq" id="WP_062128642.1">
    <property type="nucleotide sequence ID" value="NZ_BAZW01000084.1"/>
</dbReference>
<evidence type="ECO:0000313" key="1">
    <source>
        <dbReference type="EMBL" id="GAO27675.1"/>
    </source>
</evidence>
<sequence>MNKGTFTYSVLQYIPSQLHNERVNIGFIVFFPDQRRVQFSFTGSFSRLKGLFKDFKETRIKSYLVQIEENVNQINKFDTLFSINFNEVESLKSLLDYQILKSDDSALQFSPFYKSLSYTSDTQKIVADLESQFLNEYVVITPRTHFTEESLRKSFLREIIKKSPDLMSNFELDYIVHTDNNEFKFDFAWKNGSFNLVKPISFDLKEPKKIQEKSVLIYGNLSLLADLAKKENYRFDLLVAKPQIKSTFSSFDKAIKTIEEAAVNKQMYFENDLEKYAQKAYEACMG</sequence>
<dbReference type="AlphaFoldDB" id="A0A0E9LS37"/>
<proteinExistence type="predicted"/>
<accession>A0A0E9LS37</accession>
<dbReference type="OrthoDB" id="8199584at2"/>